<keyword evidence="3" id="KW-1003">Cell membrane</keyword>
<organism evidence="9">
    <name type="scientific">Octactis speculum</name>
    <dbReference type="NCBI Taxonomy" id="3111310"/>
    <lineage>
        <taxon>Eukaryota</taxon>
        <taxon>Sar</taxon>
        <taxon>Stramenopiles</taxon>
        <taxon>Ochrophyta</taxon>
        <taxon>Dictyochophyceae</taxon>
        <taxon>Dictyochales</taxon>
        <taxon>Dictyochaceae</taxon>
        <taxon>Octactis</taxon>
    </lineage>
</organism>
<dbReference type="GO" id="GO:0005886">
    <property type="term" value="C:plasma membrane"/>
    <property type="evidence" value="ECO:0007669"/>
    <property type="project" value="UniProtKB-SubCell"/>
</dbReference>
<accession>A0A7S2AHP0</accession>
<evidence type="ECO:0000256" key="3">
    <source>
        <dbReference type="ARBA" id="ARBA00022475"/>
    </source>
</evidence>
<evidence type="ECO:0000313" key="9">
    <source>
        <dbReference type="EMBL" id="CAD9368466.1"/>
    </source>
</evidence>
<evidence type="ECO:0000256" key="7">
    <source>
        <dbReference type="SAM" id="MobiDB-lite"/>
    </source>
</evidence>
<evidence type="ECO:0000256" key="5">
    <source>
        <dbReference type="ARBA" id="ARBA00022989"/>
    </source>
</evidence>
<dbReference type="GO" id="GO:0022857">
    <property type="term" value="F:transmembrane transporter activity"/>
    <property type="evidence" value="ECO:0007669"/>
    <property type="project" value="InterPro"/>
</dbReference>
<proteinExistence type="predicted"/>
<sequence length="805" mass="89269">MWAIFLIWLCFSKYGTIKLGKSHDKPAFDDLTWFAMLFSCGLGVGLYYWSVSEPIYYYTGYPNLMKPGFTNNDQKAQQAIFLTYFHWGLHGWVVYVVVAVCLGLSCYRQGKPLAIRHCFTAVLGEKGVNSILGDIIDALSIACTTFGVCTSLGMGAEGLAYGIDRLEFNDGNGDDDYGVDPENRDHLCWIIVVITCLSSMSVLSGLDTGIKYLSMAAFWLGNFLLIFLMFADNTGFLLNTVVQSIGYYMQYIVQIGFDCDAFQQLDFEIDPKRENYAWNGKSGGDILDRIADADITMNQDDPAGFYDQSQPSFMDWWTIFYWGWWISWAPFVGMFIARISRGRTVRNVIIGSFLAPCFFSFLWFGVFGGLGIKMQRIAELTLSTGGVNPSCADMGYEGNTPVTTQAMDLADLGYYPLSCRNHGGRIYDIVEPYTDYSYFLTLVILIGLLLYFVTSSDSGSYVDDILSAGGHENAPPIQKIYWAWTEGITAIALLKAGGDTGLKALQSVSIIAGLPYTFAMCYMVTCVYREAKRAFGDEDILLAEEWKSQVTDVFSGYEDSLAFPASKRIGHAIVGSLCPFFQLVRVFESKLMHYSGMKAQLMAGGMTVAYYLWFFMVVIGYGVRNNEDNSPMGRFNGSNCAALGWTFYMIFVMAMAMVRSEVRTNQKIYGGILEDFFTTFLGFPLVLDQLVIEESWISGQVQLKNGDPSGPVATKQEFIPYTQESIKDPVFNLQYSSLAAASSVKAPAPKANTPEPALQKKTTTPEPALQKKATIKLPGTATYSAVPTVPETELVEFSGESSAAL</sequence>
<name>A0A7S2AHP0_9STRA</name>
<comment type="subcellular location">
    <subcellularLocation>
        <location evidence="1">Cell membrane</location>
        <topology evidence="1">Multi-pass membrane protein</topology>
    </subcellularLocation>
</comment>
<reference evidence="9" key="1">
    <citation type="submission" date="2021-01" db="EMBL/GenBank/DDBJ databases">
        <authorList>
            <person name="Corre E."/>
            <person name="Pelletier E."/>
            <person name="Niang G."/>
            <person name="Scheremetjew M."/>
            <person name="Finn R."/>
            <person name="Kale V."/>
            <person name="Holt S."/>
            <person name="Cochrane G."/>
            <person name="Meng A."/>
            <person name="Brown T."/>
            <person name="Cohen L."/>
        </authorList>
    </citation>
    <scope>NUCLEOTIDE SEQUENCE</scope>
    <source>
        <strain evidence="9">CCMP1381</strain>
    </source>
</reference>
<dbReference type="EMBL" id="HBGS01000281">
    <property type="protein sequence ID" value="CAD9368466.1"/>
    <property type="molecule type" value="Transcribed_RNA"/>
</dbReference>
<feature type="transmembrane region" description="Helical" evidence="8">
    <location>
        <begin position="436"/>
        <end position="453"/>
    </location>
</feature>
<evidence type="ECO:0000256" key="6">
    <source>
        <dbReference type="ARBA" id="ARBA00023136"/>
    </source>
</evidence>
<dbReference type="PANTHER" id="PTHR30047">
    <property type="entry name" value="HIGH-AFFINITY CHOLINE TRANSPORT PROTEIN-RELATED"/>
    <property type="match status" value="1"/>
</dbReference>
<dbReference type="InterPro" id="IPR000060">
    <property type="entry name" value="BCCT_transptr"/>
</dbReference>
<feature type="transmembrane region" description="Helical" evidence="8">
    <location>
        <begin position="641"/>
        <end position="658"/>
    </location>
</feature>
<feature type="transmembrane region" description="Helical" evidence="8">
    <location>
        <begin position="212"/>
        <end position="230"/>
    </location>
</feature>
<gene>
    <name evidence="9" type="ORF">DSPE1174_LOCUS143</name>
</gene>
<feature type="transmembrane region" description="Helical" evidence="8">
    <location>
        <begin position="319"/>
        <end position="337"/>
    </location>
</feature>
<feature type="transmembrane region" description="Helical" evidence="8">
    <location>
        <begin position="601"/>
        <end position="621"/>
    </location>
</feature>
<dbReference type="Pfam" id="PF02028">
    <property type="entry name" value="BCCT"/>
    <property type="match status" value="1"/>
</dbReference>
<evidence type="ECO:0000256" key="1">
    <source>
        <dbReference type="ARBA" id="ARBA00004651"/>
    </source>
</evidence>
<feature type="transmembrane region" description="Helical" evidence="8">
    <location>
        <begin position="31"/>
        <end position="49"/>
    </location>
</feature>
<dbReference type="PANTHER" id="PTHR30047:SF7">
    <property type="entry name" value="HIGH-AFFINITY CHOLINE TRANSPORT PROTEIN"/>
    <property type="match status" value="1"/>
</dbReference>
<protein>
    <submittedName>
        <fullName evidence="9">Uncharacterized protein</fullName>
    </submittedName>
</protein>
<evidence type="ECO:0000256" key="4">
    <source>
        <dbReference type="ARBA" id="ARBA00022692"/>
    </source>
</evidence>
<feature type="transmembrane region" description="Helical" evidence="8">
    <location>
        <begin position="187"/>
        <end position="206"/>
    </location>
</feature>
<dbReference type="AlphaFoldDB" id="A0A7S2AHP0"/>
<evidence type="ECO:0000256" key="8">
    <source>
        <dbReference type="SAM" id="Phobius"/>
    </source>
</evidence>
<feature type="transmembrane region" description="Helical" evidence="8">
    <location>
        <begin position="89"/>
        <end position="107"/>
    </location>
</feature>
<keyword evidence="2" id="KW-0813">Transport</keyword>
<feature type="transmembrane region" description="Helical" evidence="8">
    <location>
        <begin position="349"/>
        <end position="372"/>
    </location>
</feature>
<evidence type="ECO:0000256" key="2">
    <source>
        <dbReference type="ARBA" id="ARBA00022448"/>
    </source>
</evidence>
<keyword evidence="5 8" id="KW-1133">Transmembrane helix</keyword>
<keyword evidence="4 8" id="KW-0812">Transmembrane</keyword>
<keyword evidence="6 8" id="KW-0472">Membrane</keyword>
<feature type="region of interest" description="Disordered" evidence="7">
    <location>
        <begin position="746"/>
        <end position="774"/>
    </location>
</feature>